<dbReference type="RefSeq" id="WP_014955702.1">
    <property type="nucleotide sequence ID" value="NC_018645.1"/>
</dbReference>
<gene>
    <name evidence="1" type="ordered locus">TOL2_C01750</name>
</gene>
<evidence type="ECO:0000313" key="1">
    <source>
        <dbReference type="EMBL" id="CCK78345.1"/>
    </source>
</evidence>
<dbReference type="STRING" id="651182.TOL2_C01750"/>
<reference evidence="1 2" key="1">
    <citation type="journal article" date="2013" name="Environ. Microbiol.">
        <title>Complete genome, catabolic sub-proteomes and key-metabolites of Desulfobacula toluolica Tol2, a marine, aromatic compound-degrading, sulfate-reducing bacterium.</title>
        <authorList>
            <person name="Wohlbrand L."/>
            <person name="Jacob J.H."/>
            <person name="Kube M."/>
            <person name="Mussmann M."/>
            <person name="Jarling R."/>
            <person name="Beck A."/>
            <person name="Amann R."/>
            <person name="Wilkes H."/>
            <person name="Reinhardt R."/>
            <person name="Rabus R."/>
        </authorList>
    </citation>
    <scope>NUCLEOTIDE SEQUENCE [LARGE SCALE GENOMIC DNA]</scope>
    <source>
        <strain evidence="2">DSM 7467 / Tol2</strain>
    </source>
</reference>
<proteinExistence type="predicted"/>
<evidence type="ECO:0000313" key="2">
    <source>
        <dbReference type="Proteomes" id="UP000007347"/>
    </source>
</evidence>
<dbReference type="Proteomes" id="UP000007347">
    <property type="component" value="Chromosome"/>
</dbReference>
<organism evidence="1 2">
    <name type="scientific">Desulfobacula toluolica (strain DSM 7467 / Tol2)</name>
    <dbReference type="NCBI Taxonomy" id="651182"/>
    <lineage>
        <taxon>Bacteria</taxon>
        <taxon>Pseudomonadati</taxon>
        <taxon>Thermodesulfobacteriota</taxon>
        <taxon>Desulfobacteria</taxon>
        <taxon>Desulfobacterales</taxon>
        <taxon>Desulfobacteraceae</taxon>
        <taxon>Desulfobacula</taxon>
    </lineage>
</organism>
<accession>K0NCF9</accession>
<dbReference type="AlphaFoldDB" id="K0NCF9"/>
<dbReference type="EMBL" id="FO203503">
    <property type="protein sequence ID" value="CCK78345.1"/>
    <property type="molecule type" value="Genomic_DNA"/>
</dbReference>
<dbReference type="KEGG" id="dto:TOL2_C01750"/>
<dbReference type="HOGENOM" id="CLU_2584082_0_0_7"/>
<protein>
    <submittedName>
        <fullName evidence="1">Uncharacterized protein</fullName>
    </submittedName>
</protein>
<keyword evidence="2" id="KW-1185">Reference proteome</keyword>
<sequence length="80" mass="9392">MYDLLFEKAPQTLLELGRIQGTWEQSNQCQTTMEDYDNLCKLIQTSPDLDMNGWMMVNVLENFNPCFFLSKERMIDGFVT</sequence>
<name>K0NCF9_DESTT</name>